<dbReference type="PANTHER" id="PTHR11795:SF371">
    <property type="entry name" value="HIGH-AFFINITY BRANCHED-CHAIN AMINO ACID TRANSPORT SYSTEM PERMEASE PROTEIN LIVH"/>
    <property type="match status" value="1"/>
</dbReference>
<dbReference type="GO" id="GO:1903806">
    <property type="term" value="P:L-isoleucine import across plasma membrane"/>
    <property type="evidence" value="ECO:0007669"/>
    <property type="project" value="TreeGrafter"/>
</dbReference>
<keyword evidence="6" id="KW-0029">Amino-acid transport</keyword>
<proteinExistence type="inferred from homology"/>
<keyword evidence="8 10" id="KW-0472">Membrane</keyword>
<dbReference type="GO" id="GO:0005304">
    <property type="term" value="F:L-valine transmembrane transporter activity"/>
    <property type="evidence" value="ECO:0007669"/>
    <property type="project" value="TreeGrafter"/>
</dbReference>
<sequence>MIEVIQSILQSTIDGIAVGSIIALAAVGLTLTYGILRLANFAHGDILTLGAYLAFLANTTFKLDIWLSIAFGSTVSIALVLLCEKILWQPLRAKRATSTTMMIVSIGLALVIRNAIVLVWGAKPQKYSLPTFPAINIFEIAITRNKIVVIVAAIAIIAGLYYLLQNTKIGKAMRAVADNPELAKVAGINVNAVIIWTWVIAGGMTAFGGSMYGLITNLRPNMGWFLILPMFAAVILGGIGNPYGAIAGALIVGISQEVATTCPAALGDLQKYCIGTDYKLGIGLVIMILVLLFKPQGLFKGTI</sequence>
<dbReference type="AlphaFoldDB" id="A0A2W4WDR0"/>
<evidence type="ECO:0000256" key="9">
    <source>
        <dbReference type="ARBA" id="ARBA00037998"/>
    </source>
</evidence>
<feature type="transmembrane region" description="Helical" evidence="10">
    <location>
        <begin position="100"/>
        <end position="122"/>
    </location>
</feature>
<keyword evidence="2" id="KW-0813">Transport</keyword>
<dbReference type="Proteomes" id="UP000249467">
    <property type="component" value="Unassembled WGS sequence"/>
</dbReference>
<dbReference type="PANTHER" id="PTHR11795">
    <property type="entry name" value="BRANCHED-CHAIN AMINO ACID TRANSPORT SYSTEM PERMEASE PROTEIN LIVH"/>
    <property type="match status" value="1"/>
</dbReference>
<evidence type="ECO:0000256" key="3">
    <source>
        <dbReference type="ARBA" id="ARBA00022475"/>
    </source>
</evidence>
<feature type="transmembrane region" description="Helical" evidence="10">
    <location>
        <begin position="278"/>
        <end position="293"/>
    </location>
</feature>
<evidence type="ECO:0000256" key="8">
    <source>
        <dbReference type="ARBA" id="ARBA00023136"/>
    </source>
</evidence>
<evidence type="ECO:0000256" key="7">
    <source>
        <dbReference type="ARBA" id="ARBA00022989"/>
    </source>
</evidence>
<reference evidence="11 12" key="1">
    <citation type="submission" date="2018-04" db="EMBL/GenBank/DDBJ databases">
        <authorList>
            <person name="Go L.Y."/>
            <person name="Mitchell J.A."/>
        </authorList>
    </citation>
    <scope>NUCLEOTIDE SEQUENCE [LARGE SCALE GENOMIC DNA]</scope>
    <source>
        <strain evidence="11">ULC066bin1</strain>
    </source>
</reference>
<evidence type="ECO:0000256" key="2">
    <source>
        <dbReference type="ARBA" id="ARBA00022448"/>
    </source>
</evidence>
<evidence type="ECO:0000256" key="5">
    <source>
        <dbReference type="ARBA" id="ARBA00022692"/>
    </source>
</evidence>
<dbReference type="Pfam" id="PF02653">
    <property type="entry name" value="BPD_transp_2"/>
    <property type="match status" value="1"/>
</dbReference>
<dbReference type="GO" id="GO:0015188">
    <property type="term" value="F:L-isoleucine transmembrane transporter activity"/>
    <property type="evidence" value="ECO:0007669"/>
    <property type="project" value="TreeGrafter"/>
</dbReference>
<protein>
    <submittedName>
        <fullName evidence="11">Branched-chain amino acid ABC transporter permease</fullName>
    </submittedName>
</protein>
<dbReference type="EMBL" id="QBML01000015">
    <property type="protein sequence ID" value="PZO40039.1"/>
    <property type="molecule type" value="Genomic_DNA"/>
</dbReference>
<feature type="transmembrane region" description="Helical" evidence="10">
    <location>
        <begin position="193"/>
        <end position="215"/>
    </location>
</feature>
<dbReference type="InterPro" id="IPR052157">
    <property type="entry name" value="BCAA_transport_permease"/>
</dbReference>
<accession>A0A2W4WDR0</accession>
<keyword evidence="4" id="KW-0997">Cell inner membrane</keyword>
<evidence type="ECO:0000256" key="1">
    <source>
        <dbReference type="ARBA" id="ARBA00004651"/>
    </source>
</evidence>
<reference evidence="11 12" key="2">
    <citation type="submission" date="2018-06" db="EMBL/GenBank/DDBJ databases">
        <title>Metagenomic assembly of (sub)arctic Cyanobacteria and their associated microbiome from non-axenic cultures.</title>
        <authorList>
            <person name="Baurain D."/>
        </authorList>
    </citation>
    <scope>NUCLEOTIDE SEQUENCE [LARGE SCALE GENOMIC DNA]</scope>
    <source>
        <strain evidence="11">ULC066bin1</strain>
    </source>
</reference>
<dbReference type="CDD" id="cd06582">
    <property type="entry name" value="TM_PBP1_LivH_like"/>
    <property type="match status" value="1"/>
</dbReference>
<dbReference type="GO" id="GO:0005886">
    <property type="term" value="C:plasma membrane"/>
    <property type="evidence" value="ECO:0007669"/>
    <property type="project" value="UniProtKB-SubCell"/>
</dbReference>
<dbReference type="GO" id="GO:0042941">
    <property type="term" value="P:D-alanine transmembrane transport"/>
    <property type="evidence" value="ECO:0007669"/>
    <property type="project" value="TreeGrafter"/>
</dbReference>
<comment type="subcellular location">
    <subcellularLocation>
        <location evidence="1">Cell membrane</location>
        <topology evidence="1">Multi-pass membrane protein</topology>
    </subcellularLocation>
</comment>
<feature type="transmembrane region" description="Helical" evidence="10">
    <location>
        <begin position="147"/>
        <end position="164"/>
    </location>
</feature>
<feature type="transmembrane region" description="Helical" evidence="10">
    <location>
        <begin position="12"/>
        <end position="36"/>
    </location>
</feature>
<organism evidence="11 12">
    <name type="scientific">Pseudanabaena frigida</name>
    <dbReference type="NCBI Taxonomy" id="945775"/>
    <lineage>
        <taxon>Bacteria</taxon>
        <taxon>Bacillati</taxon>
        <taxon>Cyanobacteriota</taxon>
        <taxon>Cyanophyceae</taxon>
        <taxon>Pseudanabaenales</taxon>
        <taxon>Pseudanabaenaceae</taxon>
        <taxon>Pseudanabaena</taxon>
    </lineage>
</organism>
<evidence type="ECO:0000256" key="10">
    <source>
        <dbReference type="SAM" id="Phobius"/>
    </source>
</evidence>
<dbReference type="InterPro" id="IPR001851">
    <property type="entry name" value="ABC_transp_permease"/>
</dbReference>
<keyword evidence="5 10" id="KW-0812">Transmembrane</keyword>
<dbReference type="GO" id="GO:0015190">
    <property type="term" value="F:L-leucine transmembrane transporter activity"/>
    <property type="evidence" value="ECO:0007669"/>
    <property type="project" value="TreeGrafter"/>
</dbReference>
<dbReference type="GO" id="GO:0015808">
    <property type="term" value="P:L-alanine transport"/>
    <property type="evidence" value="ECO:0007669"/>
    <property type="project" value="TreeGrafter"/>
</dbReference>
<comment type="caution">
    <text evidence="11">The sequence shown here is derived from an EMBL/GenBank/DDBJ whole genome shotgun (WGS) entry which is preliminary data.</text>
</comment>
<name>A0A2W4WDR0_9CYAN</name>
<dbReference type="GO" id="GO:0015192">
    <property type="term" value="F:L-phenylalanine transmembrane transporter activity"/>
    <property type="evidence" value="ECO:0007669"/>
    <property type="project" value="TreeGrafter"/>
</dbReference>
<evidence type="ECO:0000256" key="4">
    <source>
        <dbReference type="ARBA" id="ARBA00022519"/>
    </source>
</evidence>
<evidence type="ECO:0000313" key="11">
    <source>
        <dbReference type="EMBL" id="PZO40039.1"/>
    </source>
</evidence>
<comment type="similarity">
    <text evidence="9">Belongs to the binding-protein-dependent transport system permease family. LivHM subfamily.</text>
</comment>
<feature type="transmembrane region" description="Helical" evidence="10">
    <location>
        <begin position="221"/>
        <end position="239"/>
    </location>
</feature>
<keyword evidence="7 10" id="KW-1133">Transmembrane helix</keyword>
<feature type="transmembrane region" description="Helical" evidence="10">
    <location>
        <begin position="65"/>
        <end position="88"/>
    </location>
</feature>
<keyword evidence="3" id="KW-1003">Cell membrane</keyword>
<evidence type="ECO:0000256" key="6">
    <source>
        <dbReference type="ARBA" id="ARBA00022970"/>
    </source>
</evidence>
<gene>
    <name evidence="11" type="ORF">DCF19_12700</name>
</gene>
<evidence type="ECO:0000313" key="12">
    <source>
        <dbReference type="Proteomes" id="UP000249467"/>
    </source>
</evidence>